<evidence type="ECO:0000313" key="3">
    <source>
        <dbReference type="Proteomes" id="UP000183788"/>
    </source>
</evidence>
<dbReference type="InterPro" id="IPR053865">
    <property type="entry name" value="DUF6934"/>
</dbReference>
<proteinExistence type="predicted"/>
<evidence type="ECO:0000313" key="1">
    <source>
        <dbReference type="EMBL" id="SFW77291.1"/>
    </source>
</evidence>
<name>A0A1K1RYT5_9BACT</name>
<dbReference type="EMBL" id="CP140154">
    <property type="protein sequence ID" value="WQG90238.1"/>
    <property type="molecule type" value="Genomic_DNA"/>
</dbReference>
<reference evidence="1 3" key="1">
    <citation type="submission" date="2016-11" db="EMBL/GenBank/DDBJ databases">
        <authorList>
            <person name="Jaros S."/>
            <person name="Januszkiewicz K."/>
            <person name="Wedrychowicz H."/>
        </authorList>
    </citation>
    <scope>NUCLEOTIDE SEQUENCE [LARGE SCALE GENOMIC DNA]</scope>
    <source>
        <strain evidence="1 3">DSM 784</strain>
    </source>
</reference>
<dbReference type="EMBL" id="FPIZ01000015">
    <property type="protein sequence ID" value="SFW77291.1"/>
    <property type="molecule type" value="Genomic_DNA"/>
</dbReference>
<protein>
    <submittedName>
        <fullName evidence="1">Uncharacterized protein</fullName>
    </submittedName>
</protein>
<dbReference type="Pfam" id="PF22028">
    <property type="entry name" value="DUF6934"/>
    <property type="match status" value="1"/>
</dbReference>
<dbReference type="AlphaFoldDB" id="A0A1K1RYT5"/>
<gene>
    <name evidence="1" type="ORF">SAMN05661012_04498</name>
    <name evidence="2" type="ORF">SR876_01930</name>
</gene>
<dbReference type="Proteomes" id="UP001326715">
    <property type="component" value="Chromosome"/>
</dbReference>
<organism evidence="1 3">
    <name type="scientific">Chitinophaga sancti</name>
    <dbReference type="NCBI Taxonomy" id="1004"/>
    <lineage>
        <taxon>Bacteria</taxon>
        <taxon>Pseudomonadati</taxon>
        <taxon>Bacteroidota</taxon>
        <taxon>Chitinophagia</taxon>
        <taxon>Chitinophagales</taxon>
        <taxon>Chitinophagaceae</taxon>
        <taxon>Chitinophaga</taxon>
    </lineage>
</organism>
<dbReference type="OrthoDB" id="1343312at2"/>
<reference evidence="2 4" key="2">
    <citation type="submission" date="2023-11" db="EMBL/GenBank/DDBJ databases">
        <title>MicrobeMod: A computational toolkit for identifying prokaryotic methylation and restriction-modification with nanopore sequencing.</title>
        <authorList>
            <person name="Crits-Christoph A."/>
            <person name="Kang S.C."/>
            <person name="Lee H."/>
            <person name="Ostrov N."/>
        </authorList>
    </citation>
    <scope>NUCLEOTIDE SEQUENCE [LARGE SCALE GENOMIC DNA]</scope>
    <source>
        <strain evidence="2 4">ATCC 23090</strain>
    </source>
</reference>
<sequence>MKKDKYPYILDETTARFDFESTGPNGTIKKTVDYYKIGTWIDGSQVYNLAFGDWNENNNVIDDLSRTDNNDRDKILATVASTVIDMVALMEDIAIYAEGSTPACTRLYQIAINTNKEEIEGVLNIYGYADEKWQPFESGKNYEAFLVTRKKG</sequence>
<dbReference type="STRING" id="1004.SAMN05661012_04498"/>
<accession>A0A1K1RYT5</accession>
<keyword evidence="4" id="KW-1185">Reference proteome</keyword>
<dbReference type="RefSeq" id="WP_072363464.1">
    <property type="nucleotide sequence ID" value="NZ_CP139972.1"/>
</dbReference>
<evidence type="ECO:0000313" key="2">
    <source>
        <dbReference type="EMBL" id="WQG90238.1"/>
    </source>
</evidence>
<evidence type="ECO:0000313" key="4">
    <source>
        <dbReference type="Proteomes" id="UP001326715"/>
    </source>
</evidence>
<dbReference type="Proteomes" id="UP000183788">
    <property type="component" value="Unassembled WGS sequence"/>
</dbReference>